<keyword evidence="3" id="KW-1133">Transmembrane helix</keyword>
<dbReference type="GO" id="GO:0006355">
    <property type="term" value="P:regulation of DNA-templated transcription"/>
    <property type="evidence" value="ECO:0007669"/>
    <property type="project" value="InterPro"/>
</dbReference>
<dbReference type="GO" id="GO:0003677">
    <property type="term" value="F:DNA binding"/>
    <property type="evidence" value="ECO:0007669"/>
    <property type="project" value="UniProtKB-UniRule"/>
</dbReference>
<dbReference type="OrthoDB" id="7556122at2"/>
<organism evidence="5 6">
    <name type="scientific">Pedobacter ginsenosidimutans</name>
    <dbReference type="NCBI Taxonomy" id="687842"/>
    <lineage>
        <taxon>Bacteria</taxon>
        <taxon>Pseudomonadati</taxon>
        <taxon>Bacteroidota</taxon>
        <taxon>Sphingobacteriia</taxon>
        <taxon>Sphingobacteriales</taxon>
        <taxon>Sphingobacteriaceae</taxon>
        <taxon>Pedobacter</taxon>
    </lineage>
</organism>
<evidence type="ECO:0000259" key="4">
    <source>
        <dbReference type="PROSITE" id="PS51755"/>
    </source>
</evidence>
<comment type="caution">
    <text evidence="5">The sequence shown here is derived from an EMBL/GenBank/DDBJ whole genome shotgun (WGS) entry which is preliminary data.</text>
</comment>
<evidence type="ECO:0000256" key="1">
    <source>
        <dbReference type="ARBA" id="ARBA00023125"/>
    </source>
</evidence>
<accession>A0A0T5VIN2</accession>
<dbReference type="SMART" id="SM00862">
    <property type="entry name" value="Trans_reg_C"/>
    <property type="match status" value="1"/>
</dbReference>
<dbReference type="EMBL" id="LMZQ01000035">
    <property type="protein sequence ID" value="KRT13703.1"/>
    <property type="molecule type" value="Genomic_DNA"/>
</dbReference>
<dbReference type="STRING" id="687842.ASU31_23195"/>
<dbReference type="Pfam" id="PF00486">
    <property type="entry name" value="Trans_reg_C"/>
    <property type="match status" value="1"/>
</dbReference>
<dbReference type="RefSeq" id="WP_057934627.1">
    <property type="nucleotide sequence ID" value="NZ_LMZQ01000035.1"/>
</dbReference>
<dbReference type="InterPro" id="IPR001867">
    <property type="entry name" value="OmpR/PhoB-type_DNA-bd"/>
</dbReference>
<dbReference type="SUPFAM" id="SSF46894">
    <property type="entry name" value="C-terminal effector domain of the bipartite response regulators"/>
    <property type="match status" value="1"/>
</dbReference>
<evidence type="ECO:0000256" key="3">
    <source>
        <dbReference type="SAM" id="Phobius"/>
    </source>
</evidence>
<dbReference type="Proteomes" id="UP000051950">
    <property type="component" value="Unassembled WGS sequence"/>
</dbReference>
<dbReference type="Gene3D" id="1.10.10.10">
    <property type="entry name" value="Winged helix-like DNA-binding domain superfamily/Winged helix DNA-binding domain"/>
    <property type="match status" value="1"/>
</dbReference>
<dbReference type="PROSITE" id="PS51755">
    <property type="entry name" value="OMPR_PHOB"/>
    <property type="match status" value="1"/>
</dbReference>
<dbReference type="AlphaFoldDB" id="A0A0T5VIN2"/>
<name>A0A0T5VIN2_9SPHI</name>
<reference evidence="5 6" key="1">
    <citation type="submission" date="2015-11" db="EMBL/GenBank/DDBJ databases">
        <title>Sequence of Pedobacter ginsenosidimutans.</title>
        <authorList>
            <person name="Carson E."/>
            <person name="Keyser V."/>
            <person name="Newman J."/>
            <person name="Miller J."/>
        </authorList>
    </citation>
    <scope>NUCLEOTIDE SEQUENCE [LARGE SCALE GENOMIC DNA]</scope>
    <source>
        <strain evidence="5 6">KACC 14530</strain>
    </source>
</reference>
<keyword evidence="3" id="KW-0472">Membrane</keyword>
<keyword evidence="1 2" id="KW-0238">DNA-binding</keyword>
<evidence type="ECO:0000256" key="2">
    <source>
        <dbReference type="PROSITE-ProRule" id="PRU01091"/>
    </source>
</evidence>
<protein>
    <submittedName>
        <fullName evidence="5">Transcriptional regulator</fullName>
    </submittedName>
</protein>
<evidence type="ECO:0000313" key="5">
    <source>
        <dbReference type="EMBL" id="KRT13703.1"/>
    </source>
</evidence>
<feature type="transmembrane region" description="Helical" evidence="3">
    <location>
        <begin position="14"/>
        <end position="33"/>
    </location>
</feature>
<dbReference type="CDD" id="cd00383">
    <property type="entry name" value="trans_reg_C"/>
    <property type="match status" value="1"/>
</dbReference>
<gene>
    <name evidence="5" type="ORF">ASU31_23195</name>
</gene>
<dbReference type="InterPro" id="IPR016032">
    <property type="entry name" value="Sig_transdc_resp-reg_C-effctor"/>
</dbReference>
<sequence>MDLSRNLLSGKHKYLFGLILLSFISVICAAFRITGSNDFDIARREVLLRRIGHELLLQSGDSTSRVLPVEKIAGNEYQIRFEKHLTFQTDSLVNTTKRLLAKDPLASDYVVNVLNCDGTDVVYGYAISKNKKDDIIACKRRAQPRACYRINIKFKPTGVNATTKGYILGGLPFLAFIGFIFFRSVKPRRVLPNDVQNTNMFTLGSVLFDAKNRKLTIHGKTIDLTGTETRLLLIFAMSPNETIERSRLQKEIWEDEGVIVGRSLDMFISKLRKKLELDPNINIVVIRSKGYKLEISV</sequence>
<evidence type="ECO:0000313" key="6">
    <source>
        <dbReference type="Proteomes" id="UP000051950"/>
    </source>
</evidence>
<keyword evidence="3" id="KW-0812">Transmembrane</keyword>
<feature type="domain" description="OmpR/PhoB-type" evidence="4">
    <location>
        <begin position="198"/>
        <end position="295"/>
    </location>
</feature>
<proteinExistence type="predicted"/>
<dbReference type="GO" id="GO:0000160">
    <property type="term" value="P:phosphorelay signal transduction system"/>
    <property type="evidence" value="ECO:0007669"/>
    <property type="project" value="InterPro"/>
</dbReference>
<feature type="DNA-binding region" description="OmpR/PhoB-type" evidence="2">
    <location>
        <begin position="198"/>
        <end position="295"/>
    </location>
</feature>
<keyword evidence="6" id="KW-1185">Reference proteome</keyword>
<dbReference type="InterPro" id="IPR036388">
    <property type="entry name" value="WH-like_DNA-bd_sf"/>
</dbReference>
<feature type="transmembrane region" description="Helical" evidence="3">
    <location>
        <begin position="165"/>
        <end position="182"/>
    </location>
</feature>